<dbReference type="GO" id="GO:0005524">
    <property type="term" value="F:ATP binding"/>
    <property type="evidence" value="ECO:0007669"/>
    <property type="project" value="UniProtKB-KW"/>
</dbReference>
<evidence type="ECO:0000313" key="7">
    <source>
        <dbReference type="Proteomes" id="UP000229335"/>
    </source>
</evidence>
<feature type="domain" description="Mur ligase central" evidence="5">
    <location>
        <begin position="28"/>
        <end position="68"/>
    </location>
</feature>
<accession>A0A2M6WLB8</accession>
<dbReference type="AlphaFoldDB" id="A0A2M6WLB8"/>
<dbReference type="PANTHER" id="PTHR43024">
    <property type="entry name" value="UDP-N-ACETYLMURAMOYL-TRIPEPTIDE--D-ALANYL-D-ALANINE LIGASE"/>
    <property type="match status" value="1"/>
</dbReference>
<dbReference type="Pfam" id="PF02875">
    <property type="entry name" value="Mur_ligase_C"/>
    <property type="match status" value="1"/>
</dbReference>
<dbReference type="GO" id="GO:0016881">
    <property type="term" value="F:acid-amino acid ligase activity"/>
    <property type="evidence" value="ECO:0007669"/>
    <property type="project" value="InterPro"/>
</dbReference>
<dbReference type="Gene3D" id="3.40.1190.10">
    <property type="entry name" value="Mur-like, catalytic domain"/>
    <property type="match status" value="1"/>
</dbReference>
<evidence type="ECO:0000256" key="3">
    <source>
        <dbReference type="ARBA" id="ARBA00022840"/>
    </source>
</evidence>
<keyword evidence="1" id="KW-0436">Ligase</keyword>
<evidence type="ECO:0008006" key="8">
    <source>
        <dbReference type="Google" id="ProtNLM"/>
    </source>
</evidence>
<dbReference type="SUPFAM" id="SSF53623">
    <property type="entry name" value="MurD-like peptide ligases, catalytic domain"/>
    <property type="match status" value="1"/>
</dbReference>
<comment type="caution">
    <text evidence="6">The sequence shown here is derived from an EMBL/GenBank/DDBJ whole genome shotgun (WGS) entry which is preliminary data.</text>
</comment>
<dbReference type="InterPro" id="IPR051046">
    <property type="entry name" value="MurCDEF_CellWall_CoF430Synth"/>
</dbReference>
<dbReference type="SUPFAM" id="SSF53244">
    <property type="entry name" value="MurD-like peptide ligases, peptide-binding domain"/>
    <property type="match status" value="1"/>
</dbReference>
<dbReference type="Gene3D" id="3.90.190.20">
    <property type="entry name" value="Mur ligase, C-terminal domain"/>
    <property type="match status" value="1"/>
</dbReference>
<protein>
    <recommendedName>
        <fullName evidence="8">UDP-N-acetylmuramoyl-tripeptide--D-alanyl-D-alanine ligase</fullName>
    </recommendedName>
</protein>
<proteinExistence type="predicted"/>
<evidence type="ECO:0000313" key="6">
    <source>
        <dbReference type="EMBL" id="PIT93583.1"/>
    </source>
</evidence>
<dbReference type="Proteomes" id="UP000229335">
    <property type="component" value="Unassembled WGS sequence"/>
</dbReference>
<evidence type="ECO:0000259" key="5">
    <source>
        <dbReference type="Pfam" id="PF08245"/>
    </source>
</evidence>
<dbReference type="InterPro" id="IPR004101">
    <property type="entry name" value="Mur_ligase_C"/>
</dbReference>
<reference evidence="7" key="1">
    <citation type="submission" date="2017-09" db="EMBL/GenBank/DDBJ databases">
        <title>Depth-based differentiation of microbial function through sediment-hosted aquifers and enrichment of novel symbionts in the deep terrestrial subsurface.</title>
        <authorList>
            <person name="Probst A.J."/>
            <person name="Ladd B."/>
            <person name="Jarett J.K."/>
            <person name="Geller-Mcgrath D.E."/>
            <person name="Sieber C.M.K."/>
            <person name="Emerson J.B."/>
            <person name="Anantharaman K."/>
            <person name="Thomas B.C."/>
            <person name="Malmstrom R."/>
            <person name="Stieglmeier M."/>
            <person name="Klingl A."/>
            <person name="Woyke T."/>
            <person name="Ryan C.M."/>
            <person name="Banfield J.F."/>
        </authorList>
    </citation>
    <scope>NUCLEOTIDE SEQUENCE [LARGE SCALE GENOMIC DNA]</scope>
</reference>
<keyword evidence="3" id="KW-0067">ATP-binding</keyword>
<dbReference type="InterPro" id="IPR036615">
    <property type="entry name" value="Mur_ligase_C_dom_sf"/>
</dbReference>
<dbReference type="PANTHER" id="PTHR43024:SF1">
    <property type="entry name" value="UDP-N-ACETYLMURAMOYL-TRIPEPTIDE--D-ALANYL-D-ALANINE LIGASE"/>
    <property type="match status" value="1"/>
</dbReference>
<evidence type="ECO:0000256" key="1">
    <source>
        <dbReference type="ARBA" id="ARBA00022598"/>
    </source>
</evidence>
<dbReference type="EMBL" id="PFAS01000062">
    <property type="protein sequence ID" value="PIT93583.1"/>
    <property type="molecule type" value="Genomic_DNA"/>
</dbReference>
<feature type="domain" description="Mur ligase central" evidence="5">
    <location>
        <begin position="98"/>
        <end position="245"/>
    </location>
</feature>
<gene>
    <name evidence="6" type="ORF">COU00_03585</name>
</gene>
<keyword evidence="2" id="KW-0547">Nucleotide-binding</keyword>
<dbReference type="Pfam" id="PF08245">
    <property type="entry name" value="Mur_ligase_M"/>
    <property type="match status" value="2"/>
</dbReference>
<dbReference type="InterPro" id="IPR036565">
    <property type="entry name" value="Mur-like_cat_sf"/>
</dbReference>
<organism evidence="6 7">
    <name type="scientific">Candidatus Falkowbacteria bacterium CG10_big_fil_rev_8_21_14_0_10_43_11</name>
    <dbReference type="NCBI Taxonomy" id="1974568"/>
    <lineage>
        <taxon>Bacteria</taxon>
        <taxon>Candidatus Falkowiibacteriota</taxon>
    </lineage>
</organism>
<evidence type="ECO:0000259" key="4">
    <source>
        <dbReference type="Pfam" id="PF02875"/>
    </source>
</evidence>
<evidence type="ECO:0000256" key="2">
    <source>
        <dbReference type="ARBA" id="ARBA00022741"/>
    </source>
</evidence>
<dbReference type="InterPro" id="IPR013221">
    <property type="entry name" value="Mur_ligase_cen"/>
</dbReference>
<feature type="domain" description="Mur ligase C-terminal" evidence="4">
    <location>
        <begin position="268"/>
        <end position="399"/>
    </location>
</feature>
<name>A0A2M6WLB8_9BACT</name>
<sequence>MPKKILIFILKILAQAALWRYKPLIIGVTGSVGKTSTKEAIYAVLKEKFSARRNIKNYNNEIGAPLTILGQISGSRSWWQWLKIFLIGFFEIFYTKDYPKILILEMGADKIGDISYLTDFIKCHAGVITAIGAIPVHVEFFQSVDQVAREKSNLIRNLDKSGWAVLNYDDERVRAMMKKTSAQIFTYGFDEQADLRASNFEQHLDNLNEAGISFKVDYQGSNVPIRLKDIYARHQVYSILAGMAIGLIFKMNLVEIGEALKNHQSPVGRLHLLRGIKNTWIIDDTYNSSPSSSLGALELLEKISNLNANGEPGRKIVAFGDMLELGSFTEEAHRQVGARAAQVADILLAVGEKSIFMADEAKKNGLPKENVWYFASSEEAGRELQNLIHEGDIILVKGSQSIRMEKIVKEIMAEPERAKELLVRQEESWQK</sequence>